<dbReference type="InterPro" id="IPR050409">
    <property type="entry name" value="E3_ubiq-protein_ligase"/>
</dbReference>
<evidence type="ECO:0000259" key="11">
    <source>
        <dbReference type="PROSITE" id="PS50237"/>
    </source>
</evidence>
<keyword evidence="6 7" id="KW-0833">Ubl conjugation pathway</keyword>
<feature type="domain" description="WW" evidence="10">
    <location>
        <begin position="245"/>
        <end position="278"/>
    </location>
</feature>
<dbReference type="InterPro" id="IPR000008">
    <property type="entry name" value="C2_dom"/>
</dbReference>
<feature type="region of interest" description="Disordered" evidence="8">
    <location>
        <begin position="386"/>
        <end position="533"/>
    </location>
</feature>
<feature type="active site" description="Glycyl thioester intermediate" evidence="7">
    <location>
        <position position="1055"/>
    </location>
</feature>
<dbReference type="PRINTS" id="PR00360">
    <property type="entry name" value="C2DOMAIN"/>
</dbReference>
<dbReference type="SMART" id="SM00239">
    <property type="entry name" value="C2"/>
    <property type="match status" value="1"/>
</dbReference>
<feature type="region of interest" description="Disordered" evidence="8">
    <location>
        <begin position="546"/>
        <end position="615"/>
    </location>
</feature>
<evidence type="ECO:0000256" key="4">
    <source>
        <dbReference type="ARBA" id="ARBA00022679"/>
    </source>
</evidence>
<comment type="caution">
    <text evidence="12">The sequence shown here is derived from an EMBL/GenBank/DDBJ whole genome shotgun (WGS) entry which is preliminary data.</text>
</comment>
<keyword evidence="4" id="KW-0808">Transferase</keyword>
<dbReference type="Gene3D" id="2.20.70.10">
    <property type="match status" value="2"/>
</dbReference>
<feature type="compositionally biased region" description="Basic and acidic residues" evidence="8">
    <location>
        <begin position="307"/>
        <end position="324"/>
    </location>
</feature>
<dbReference type="Gene3D" id="3.30.2410.10">
    <property type="entry name" value="Hect, E3 ligase catalytic domain"/>
    <property type="match status" value="1"/>
</dbReference>
<evidence type="ECO:0000259" key="9">
    <source>
        <dbReference type="PROSITE" id="PS50004"/>
    </source>
</evidence>
<proteinExistence type="predicted"/>
<dbReference type="CDD" id="cd00201">
    <property type="entry name" value="WW"/>
    <property type="match status" value="3"/>
</dbReference>
<dbReference type="SUPFAM" id="SSF51045">
    <property type="entry name" value="WW domain"/>
    <property type="match status" value="3"/>
</dbReference>
<evidence type="ECO:0000256" key="5">
    <source>
        <dbReference type="ARBA" id="ARBA00022737"/>
    </source>
</evidence>
<organism evidence="12 13">
    <name type="scientific">Loxostege sticticalis</name>
    <name type="common">Beet webworm moth</name>
    <dbReference type="NCBI Taxonomy" id="481309"/>
    <lineage>
        <taxon>Eukaryota</taxon>
        <taxon>Metazoa</taxon>
        <taxon>Ecdysozoa</taxon>
        <taxon>Arthropoda</taxon>
        <taxon>Hexapoda</taxon>
        <taxon>Insecta</taxon>
        <taxon>Pterygota</taxon>
        <taxon>Neoptera</taxon>
        <taxon>Endopterygota</taxon>
        <taxon>Lepidoptera</taxon>
        <taxon>Glossata</taxon>
        <taxon>Ditrysia</taxon>
        <taxon>Pyraloidea</taxon>
        <taxon>Crambidae</taxon>
        <taxon>Pyraustinae</taxon>
        <taxon>Loxostege</taxon>
    </lineage>
</organism>
<evidence type="ECO:0000256" key="2">
    <source>
        <dbReference type="ARBA" id="ARBA00004906"/>
    </source>
</evidence>
<dbReference type="PROSITE" id="PS01159">
    <property type="entry name" value="WW_DOMAIN_1"/>
    <property type="match status" value="3"/>
</dbReference>
<feature type="compositionally biased region" description="Polar residues" evidence="8">
    <location>
        <begin position="393"/>
        <end position="429"/>
    </location>
</feature>
<comment type="pathway">
    <text evidence="2">Protein modification; protein ubiquitination.</text>
</comment>
<dbReference type="SMART" id="SM00119">
    <property type="entry name" value="HECTc"/>
    <property type="match status" value="1"/>
</dbReference>
<dbReference type="SUPFAM" id="SSF49562">
    <property type="entry name" value="C2 domain (Calcium/lipid-binding domain, CaLB)"/>
    <property type="match status" value="1"/>
</dbReference>
<keyword evidence="5" id="KW-0677">Repeat</keyword>
<dbReference type="EMBL" id="JBEUOH010000019">
    <property type="protein sequence ID" value="KAL0870164.1"/>
    <property type="molecule type" value="Genomic_DNA"/>
</dbReference>
<feature type="region of interest" description="Disordered" evidence="8">
    <location>
        <begin position="307"/>
        <end position="371"/>
    </location>
</feature>
<dbReference type="Gene3D" id="3.90.1750.10">
    <property type="entry name" value="Hect, E3 ligase catalytic domains"/>
    <property type="match status" value="1"/>
</dbReference>
<evidence type="ECO:0000256" key="3">
    <source>
        <dbReference type="ARBA" id="ARBA00012485"/>
    </source>
</evidence>
<feature type="compositionally biased region" description="Polar residues" evidence="8">
    <location>
        <begin position="325"/>
        <end position="340"/>
    </location>
</feature>
<feature type="compositionally biased region" description="Low complexity" evidence="8">
    <location>
        <begin position="585"/>
        <end position="599"/>
    </location>
</feature>
<dbReference type="SUPFAM" id="SSF56204">
    <property type="entry name" value="Hect, E3 ligase catalytic domain"/>
    <property type="match status" value="1"/>
</dbReference>
<dbReference type="Gene3D" id="2.60.40.150">
    <property type="entry name" value="C2 domain"/>
    <property type="match status" value="1"/>
</dbReference>
<evidence type="ECO:0000256" key="6">
    <source>
        <dbReference type="ARBA" id="ARBA00022786"/>
    </source>
</evidence>
<dbReference type="InterPro" id="IPR035892">
    <property type="entry name" value="C2_domain_sf"/>
</dbReference>
<dbReference type="PROSITE" id="PS50004">
    <property type="entry name" value="C2"/>
    <property type="match status" value="1"/>
</dbReference>
<evidence type="ECO:0000313" key="13">
    <source>
        <dbReference type="Proteomes" id="UP001549920"/>
    </source>
</evidence>
<dbReference type="InterPro" id="IPR001202">
    <property type="entry name" value="WW_dom"/>
</dbReference>
<accession>A0ABR3HIC8</accession>
<keyword evidence="13" id="KW-1185">Reference proteome</keyword>
<evidence type="ECO:0000256" key="1">
    <source>
        <dbReference type="ARBA" id="ARBA00000885"/>
    </source>
</evidence>
<dbReference type="Gene3D" id="3.30.2160.10">
    <property type="entry name" value="Hect, E3 ligase catalytic domain"/>
    <property type="match status" value="1"/>
</dbReference>
<evidence type="ECO:0000313" key="12">
    <source>
        <dbReference type="EMBL" id="KAL0870164.1"/>
    </source>
</evidence>
<dbReference type="EC" id="2.3.2.26" evidence="3"/>
<dbReference type="InterPro" id="IPR000569">
    <property type="entry name" value="HECT_dom"/>
</dbReference>
<dbReference type="PANTHER" id="PTHR11254">
    <property type="entry name" value="HECT DOMAIN UBIQUITIN-PROTEIN LIGASE"/>
    <property type="match status" value="1"/>
</dbReference>
<dbReference type="Proteomes" id="UP001549920">
    <property type="component" value="Unassembled WGS sequence"/>
</dbReference>
<feature type="domain" description="HECT" evidence="11">
    <location>
        <begin position="753"/>
        <end position="1087"/>
    </location>
</feature>
<feature type="domain" description="WW" evidence="10">
    <location>
        <begin position="606"/>
        <end position="639"/>
    </location>
</feature>
<dbReference type="InterPro" id="IPR036020">
    <property type="entry name" value="WW_dom_sf"/>
</dbReference>
<dbReference type="Pfam" id="PF00168">
    <property type="entry name" value="C2"/>
    <property type="match status" value="1"/>
</dbReference>
<dbReference type="PROSITE" id="PS50020">
    <property type="entry name" value="WW_DOMAIN_2"/>
    <property type="match status" value="3"/>
</dbReference>
<dbReference type="Pfam" id="PF00397">
    <property type="entry name" value="WW"/>
    <property type="match status" value="3"/>
</dbReference>
<name>A0ABR3HIC8_LOXSC</name>
<reference evidence="12 13" key="1">
    <citation type="submission" date="2024-06" db="EMBL/GenBank/DDBJ databases">
        <title>A chromosome-level genome assembly of beet webworm, Loxostege sticticalis.</title>
        <authorList>
            <person name="Zhang Y."/>
        </authorList>
    </citation>
    <scope>NUCLEOTIDE SEQUENCE [LARGE SCALE GENOMIC DNA]</scope>
    <source>
        <strain evidence="12">AQ026</strain>
        <tissue evidence="12">Whole body</tissue>
    </source>
</reference>
<sequence length="1088" mass="122653">MLDPQSIVAMHSVRPLEVQPHRSRSSSWTSRRLLNGFSRAEPRYSLQHETDENSYLLRLKIIGAYSLAKKDIFGASDPYVRVELQKADGDVTIETFLTKTKKKTLNPVWNQEFVFRVRPQEHKLLIQVFDENRLTRDDFLGMVEVPLATVPAESAASARPNVVKYSLRPRRSVARSRVRGYIEVYHALVGRVGEPGTDEQPTPPAEDWELVDPLPQVGNVQPAGAGGSAGADWELIDPAETIGGDPLPPGWEERQDANGRTYYVNHNERSTQWERPNINITRHMSTESQAERMETAVTEFQRRFHITDEQHAPASDSRQEDSNRSGETNSTDATPFSTPVRSPELGSRPELREPTNSISNETDCDSNLRGEDDDVVCANENARNTDAGVAQDSCDNASTSQVPTATGGDNSSDTVEANNEQNDATNREQSAAPLATVGETDENEAETNDASVPNGETRVTEATEESTNETNESRIGNVQETTGHRDDDDVETNERSAENGQATNESSETNDDRVTNRNENSETNDERVLETNGDIEIVDAAEATEESLTFDENHFSTPVGGLSPRGRRRTTTSSMEDSEDETDGSTDSTRSSSASSTASQNLPNSDGLPPGWTMQRAPNGRIFFIDHNAKTTTWIDPRTGCASHLPSAAAASAGAEADELGALPEGWEERVHTDGRIFFIDHNTRTTQWEDPRLSNPQIAGPAVPYSRDYKRKYEYLKSQLRKPSNVPNKFEIKVRRNSILEDSYRIISSVVRLDLLKTKLWVEFESEVGLDYGGLAREWFFLLSKEMFNPYYGLFEYSAMDNYTLQINPNSGVCNEEHLNYFKFIGRVAGMAVYHGKLLDAFFIRPFYKMMLGKQIELNDMESVDLEYYNSLMWIKENDPSELDLTFSVDEEQFGKTIQRDLKPNGSNISVDNENKDEYIKLVIQWRFVSRVQEQMYAFLEGLGALVPLPLLKIFDENELELLLCGIQHIDVRDWRANTLYKGDYHANHIVVQWFWRVVLSFSNEMRSRLLQFVTGTSRVPMNGFKELYGSNGPQLFTIEKWGSPENYPRAHTCFNRIDLPPYESYQQLREKLIKAIEGSQGFAGVD</sequence>
<feature type="compositionally biased region" description="Basic and acidic residues" evidence="8">
    <location>
        <begin position="510"/>
        <end position="529"/>
    </location>
</feature>
<comment type="catalytic activity">
    <reaction evidence="1">
        <text>S-ubiquitinyl-[E2 ubiquitin-conjugating enzyme]-L-cysteine + [acceptor protein]-L-lysine = [E2 ubiquitin-conjugating enzyme]-L-cysteine + N(6)-ubiquitinyl-[acceptor protein]-L-lysine.</text>
        <dbReference type="EC" id="2.3.2.26"/>
    </reaction>
</comment>
<protein>
    <recommendedName>
        <fullName evidence="3">HECT-type E3 ubiquitin transferase</fullName>
        <ecNumber evidence="3">2.3.2.26</ecNumber>
    </recommendedName>
</protein>
<gene>
    <name evidence="12" type="ORF">ABMA27_006310</name>
</gene>
<feature type="compositionally biased region" description="Basic and acidic residues" evidence="8">
    <location>
        <begin position="482"/>
        <end position="497"/>
    </location>
</feature>
<feature type="compositionally biased region" description="Polar residues" evidence="8">
    <location>
        <begin position="498"/>
        <end position="507"/>
    </location>
</feature>
<dbReference type="SMART" id="SM00456">
    <property type="entry name" value="WW"/>
    <property type="match status" value="3"/>
</dbReference>
<dbReference type="PROSITE" id="PS50237">
    <property type="entry name" value="HECT"/>
    <property type="match status" value="1"/>
</dbReference>
<evidence type="ECO:0000259" key="10">
    <source>
        <dbReference type="PROSITE" id="PS50020"/>
    </source>
</evidence>
<dbReference type="InterPro" id="IPR035983">
    <property type="entry name" value="Hect_E3_ubiquitin_ligase"/>
</dbReference>
<evidence type="ECO:0000256" key="7">
    <source>
        <dbReference type="PROSITE-ProRule" id="PRU00104"/>
    </source>
</evidence>
<feature type="domain" description="WW" evidence="10">
    <location>
        <begin position="661"/>
        <end position="694"/>
    </location>
</feature>
<evidence type="ECO:0000256" key="8">
    <source>
        <dbReference type="SAM" id="MobiDB-lite"/>
    </source>
</evidence>
<feature type="domain" description="C2" evidence="9">
    <location>
        <begin position="38"/>
        <end position="161"/>
    </location>
</feature>
<dbReference type="PANTHER" id="PTHR11254:SF440">
    <property type="entry name" value="E3 UBIQUITIN-PROTEIN LIGASE NEDD-4"/>
    <property type="match status" value="1"/>
</dbReference>
<dbReference type="Pfam" id="PF00632">
    <property type="entry name" value="HECT"/>
    <property type="match status" value="1"/>
</dbReference>
<dbReference type="CDD" id="cd00078">
    <property type="entry name" value="HECTc"/>
    <property type="match status" value="1"/>
</dbReference>